<feature type="region of interest" description="Disordered" evidence="1">
    <location>
        <begin position="82"/>
        <end position="116"/>
    </location>
</feature>
<comment type="caution">
    <text evidence="2">The sequence shown here is derived from an EMBL/GenBank/DDBJ whole genome shotgun (WGS) entry which is preliminary data.</text>
</comment>
<gene>
    <name evidence="2" type="ORF">NKR23_g7188</name>
</gene>
<keyword evidence="3" id="KW-1185">Reference proteome</keyword>
<feature type="region of interest" description="Disordered" evidence="1">
    <location>
        <begin position="34"/>
        <end position="68"/>
    </location>
</feature>
<feature type="compositionally biased region" description="Basic residues" evidence="1">
    <location>
        <begin position="106"/>
        <end position="116"/>
    </location>
</feature>
<evidence type="ECO:0000256" key="1">
    <source>
        <dbReference type="SAM" id="MobiDB-lite"/>
    </source>
</evidence>
<organism evidence="2 3">
    <name type="scientific">Pleurostoma richardsiae</name>
    <dbReference type="NCBI Taxonomy" id="41990"/>
    <lineage>
        <taxon>Eukaryota</taxon>
        <taxon>Fungi</taxon>
        <taxon>Dikarya</taxon>
        <taxon>Ascomycota</taxon>
        <taxon>Pezizomycotina</taxon>
        <taxon>Sordariomycetes</taxon>
        <taxon>Sordariomycetidae</taxon>
        <taxon>Calosphaeriales</taxon>
        <taxon>Pleurostomataceae</taxon>
        <taxon>Pleurostoma</taxon>
    </lineage>
</organism>
<name>A0AA38VH23_9PEZI</name>
<proteinExistence type="predicted"/>
<evidence type="ECO:0000313" key="2">
    <source>
        <dbReference type="EMBL" id="KAJ9142480.1"/>
    </source>
</evidence>
<dbReference type="Proteomes" id="UP001174694">
    <property type="component" value="Unassembled WGS sequence"/>
</dbReference>
<protein>
    <submittedName>
        <fullName evidence="2">Uncharacterized protein</fullName>
    </submittedName>
</protein>
<dbReference type="EMBL" id="JANBVO010000022">
    <property type="protein sequence ID" value="KAJ9142480.1"/>
    <property type="molecule type" value="Genomic_DNA"/>
</dbReference>
<feature type="compositionally biased region" description="Polar residues" evidence="1">
    <location>
        <begin position="82"/>
        <end position="93"/>
    </location>
</feature>
<dbReference type="AlphaFoldDB" id="A0AA38VH23"/>
<evidence type="ECO:0000313" key="3">
    <source>
        <dbReference type="Proteomes" id="UP001174694"/>
    </source>
</evidence>
<accession>A0AA38VH23</accession>
<sequence length="299" mass="33060">MSRLSPLPRSHSRASEAASVTTYYSFQDAEFDPSDAPIAASQAAEPYVDPDPSTVSPGSEEEKAEWRATSLRMRRQNSVYEASRASQSHQCSIKSKAHTPLPIPARPRKRPSARRTAKCVPVAYTAGWASVKPALSLAQSPTPHVHSTFFHFPNPGPLSGRCTDGCIFAVGMPPYLDISDPESDYQYDGHPRPLAQAAACPVPPPTTHYWTSDRTRRLEYAAIDAAGRGVRGWVMKHIVPECFVPKERRRMGFEDDRGSVRRYRIDLECEEAGEKGGALAGARGRKAWWEVMKKSNVHA</sequence>
<reference evidence="2" key="1">
    <citation type="submission" date="2022-07" db="EMBL/GenBank/DDBJ databases">
        <title>Fungi with potential for degradation of polypropylene.</title>
        <authorList>
            <person name="Gostincar C."/>
        </authorList>
    </citation>
    <scope>NUCLEOTIDE SEQUENCE</scope>
    <source>
        <strain evidence="2">EXF-13308</strain>
    </source>
</reference>